<reference evidence="6 7" key="1">
    <citation type="submission" date="2023-03" db="EMBL/GenBank/DDBJ databases">
        <title>Novel Species.</title>
        <authorList>
            <person name="Ma S."/>
        </authorList>
    </citation>
    <scope>NUCLEOTIDE SEQUENCE [LARGE SCALE GENOMIC DNA]</scope>
    <source>
        <strain evidence="6 7">B11</strain>
    </source>
</reference>
<dbReference type="PANTHER" id="PTHR43790:SF9">
    <property type="entry name" value="GALACTOFURANOSE TRANSPORTER ATP-BINDING PROTEIN YTFR"/>
    <property type="match status" value="1"/>
</dbReference>
<dbReference type="Proteomes" id="UP001461341">
    <property type="component" value="Chromosome"/>
</dbReference>
<dbReference type="GO" id="GO:0005524">
    <property type="term" value="F:ATP binding"/>
    <property type="evidence" value="ECO:0007669"/>
    <property type="project" value="UniProtKB-KW"/>
</dbReference>
<dbReference type="Pfam" id="PF00005">
    <property type="entry name" value="ABC_tran"/>
    <property type="match status" value="2"/>
</dbReference>
<evidence type="ECO:0000256" key="1">
    <source>
        <dbReference type="ARBA" id="ARBA00022448"/>
    </source>
</evidence>
<dbReference type="SUPFAM" id="SSF52540">
    <property type="entry name" value="P-loop containing nucleoside triphosphate hydrolases"/>
    <property type="match status" value="2"/>
</dbReference>
<dbReference type="Gene3D" id="3.40.50.300">
    <property type="entry name" value="P-loop containing nucleotide triphosphate hydrolases"/>
    <property type="match status" value="2"/>
</dbReference>
<evidence type="ECO:0000256" key="3">
    <source>
        <dbReference type="ARBA" id="ARBA00022741"/>
    </source>
</evidence>
<evidence type="ECO:0000259" key="5">
    <source>
        <dbReference type="PROSITE" id="PS50893"/>
    </source>
</evidence>
<evidence type="ECO:0000313" key="7">
    <source>
        <dbReference type="Proteomes" id="UP001461341"/>
    </source>
</evidence>
<feature type="domain" description="ABC transporter" evidence="5">
    <location>
        <begin position="256"/>
        <end position="498"/>
    </location>
</feature>
<name>A0ABZ2YBS3_9BACT</name>
<dbReference type="RefSeq" id="WP_369018612.1">
    <property type="nucleotide sequence ID" value="NZ_CP121689.1"/>
</dbReference>
<dbReference type="PANTHER" id="PTHR43790">
    <property type="entry name" value="CARBOHYDRATE TRANSPORT ATP-BINDING PROTEIN MG119-RELATED"/>
    <property type="match status" value="1"/>
</dbReference>
<dbReference type="PROSITE" id="PS00211">
    <property type="entry name" value="ABC_TRANSPORTER_1"/>
    <property type="match status" value="1"/>
</dbReference>
<proteinExistence type="predicted"/>
<keyword evidence="2" id="KW-0677">Repeat</keyword>
<keyword evidence="7" id="KW-1185">Reference proteome</keyword>
<dbReference type="CDD" id="cd03215">
    <property type="entry name" value="ABC_Carb_Monos_II"/>
    <property type="match status" value="1"/>
</dbReference>
<keyword evidence="1" id="KW-0813">Transport</keyword>
<evidence type="ECO:0000256" key="2">
    <source>
        <dbReference type="ARBA" id="ARBA00022737"/>
    </source>
</evidence>
<accession>A0ABZ2YBS3</accession>
<dbReference type="PROSITE" id="PS50893">
    <property type="entry name" value="ABC_TRANSPORTER_2"/>
    <property type="match status" value="2"/>
</dbReference>
<gene>
    <name evidence="6" type="ORF">QBE54_01575</name>
</gene>
<evidence type="ECO:0000313" key="6">
    <source>
        <dbReference type="EMBL" id="WZL76449.1"/>
    </source>
</evidence>
<sequence length="505" mass="56584">MSYLEMKEIVKSFSGVRVLDQVNFSVDRGEVVALLGQNGAGKSTLIKILSGFYSKDSGSIFLGDEEVHFHSPADSLKKGIRVIYQELEVFPDLSVAENIFAGDLPRNKIVFMPVVSRREMYRKTRELLELLGENIDPDALVKELTVSEKQVVEIARALAGRANIIVMDEPTATLTQKEVERLFAVIRRLKAQNVGIIYITHRLEEVFEISDRVVVLRDGKNTGDFRTANTSWRELVQSMIGRSLEELYPARESSIREGEEILRVEDLEVEGLYDHLSFTLHAGEIVGFFGLIGSGINELALALFGAHPARGKVMVKGRELFLRSPGHARRFRLGFIPSDRKQEAIVPEMSVKENLSLVALPKTTRYGFINSQRELDCVYQWAKKLQIKFADWDQPVKSLSGGNQQKVVLARWLANDPQVLIASEPTQGVDVGTRVEIYHIFDELAKRGIGILIFSSDLPEVMALSDRIFVMEGGKVVGEFAKGEVDQRTILYLAMGGEKEKVSVE</sequence>
<dbReference type="EMBL" id="CP121689">
    <property type="protein sequence ID" value="WZL76449.1"/>
    <property type="molecule type" value="Genomic_DNA"/>
</dbReference>
<keyword evidence="3" id="KW-0547">Nucleotide-binding</keyword>
<dbReference type="SMART" id="SM00382">
    <property type="entry name" value="AAA"/>
    <property type="match status" value="2"/>
</dbReference>
<dbReference type="InterPro" id="IPR017871">
    <property type="entry name" value="ABC_transporter-like_CS"/>
</dbReference>
<dbReference type="InterPro" id="IPR027417">
    <property type="entry name" value="P-loop_NTPase"/>
</dbReference>
<evidence type="ECO:0000256" key="4">
    <source>
        <dbReference type="ARBA" id="ARBA00022840"/>
    </source>
</evidence>
<dbReference type="InterPro" id="IPR003439">
    <property type="entry name" value="ABC_transporter-like_ATP-bd"/>
</dbReference>
<dbReference type="InterPro" id="IPR003593">
    <property type="entry name" value="AAA+_ATPase"/>
</dbReference>
<dbReference type="InterPro" id="IPR050107">
    <property type="entry name" value="ABC_carbohydrate_import_ATPase"/>
</dbReference>
<feature type="domain" description="ABC transporter" evidence="5">
    <location>
        <begin position="4"/>
        <end position="243"/>
    </location>
</feature>
<keyword evidence="4 6" id="KW-0067">ATP-binding</keyword>
<protein>
    <submittedName>
        <fullName evidence="6">Sugar ABC transporter ATP-binding protein</fullName>
    </submittedName>
</protein>
<dbReference type="CDD" id="cd03216">
    <property type="entry name" value="ABC_Carb_Monos_I"/>
    <property type="match status" value="1"/>
</dbReference>
<organism evidence="6 7">
    <name type="scientific">Thermatribacter velox</name>
    <dbReference type="NCBI Taxonomy" id="3039681"/>
    <lineage>
        <taxon>Bacteria</taxon>
        <taxon>Pseudomonadati</taxon>
        <taxon>Atribacterota</taxon>
        <taxon>Atribacteria</taxon>
        <taxon>Atribacterales</taxon>
        <taxon>Thermatribacteraceae</taxon>
        <taxon>Thermatribacter</taxon>
    </lineage>
</organism>